<comment type="caution">
    <text evidence="4">The sequence shown here is derived from an EMBL/GenBank/DDBJ whole genome shotgun (WGS) entry which is preliminary data.</text>
</comment>
<dbReference type="OrthoDB" id="406733at2759"/>
<evidence type="ECO:0000313" key="4">
    <source>
        <dbReference type="EMBL" id="GEM07514.1"/>
    </source>
</evidence>
<dbReference type="PANTHER" id="PTHR31616">
    <property type="entry name" value="TREHALASE"/>
    <property type="match status" value="1"/>
</dbReference>
<dbReference type="InterPro" id="IPR012341">
    <property type="entry name" value="6hp_glycosidase-like_sf"/>
</dbReference>
<evidence type="ECO:0000259" key="3">
    <source>
        <dbReference type="Pfam" id="PF19291"/>
    </source>
</evidence>
<feature type="domain" description="GH15-like" evidence="2">
    <location>
        <begin position="295"/>
        <end position="670"/>
    </location>
</feature>
<dbReference type="GO" id="GO:0004553">
    <property type="term" value="F:hydrolase activity, hydrolyzing O-glycosyl compounds"/>
    <property type="evidence" value="ECO:0007669"/>
    <property type="project" value="TreeGrafter"/>
</dbReference>
<dbReference type="AlphaFoldDB" id="A0A511KDN3"/>
<dbReference type="InterPro" id="IPR011613">
    <property type="entry name" value="GH15-like"/>
</dbReference>
<dbReference type="Pfam" id="PF19291">
    <property type="entry name" value="TREH_N"/>
    <property type="match status" value="1"/>
</dbReference>
<sequence>MVVKPNRSGGAAYPSGYTDAGDHAMIGNMRTCALVSISGTIAQLCLPHFDSPSVFARILDKNKGGHFSIRTTIPTQSKQQYVPSTNVVNTKFLSEEGVGQIDDYMPLPASKSDPTFLPWLIRHVTTIRGTLTFTVECAPAFDYARASHETKIDNKAQRADFICPEHLNLDLRWVISEGEHPKDGVAPPTVELDYLDLNERGHKGLGVIAQFTLHEGQSVTFVLREPPKEETSETSGVGSKTANIPDFTKSHHGDTQAKSSYDPPLSQALIDRLYHDTVAYWLSWLQKCTYKGRWRENVQRAALALKLLTFAPTGAIVAAATFSLPEDLHGAGRNWDYRYAWIRDASFTVYALLRLGFTEEADQYVDWLSGLMKTKNKDGSLQIMYTIHGTKEIPEIELHHLDGHKGQRPVRIGNGAADHRQLDIFGELLDAVYLAQKMGRPLAYDDWLQVREIVDYVCEIWREPDLSIWEVRGQMQHFLYSKVMCWVALDRGLRLADKRSLPCPNRNKWLANRDELYEQIMDKGYNKEMGFFSQSYENKDVLDAAILIMPLVFFMTANDPRFQNTLNAILKPKDRGGLTENNLVYRYDTQKVDDGTGGGEEGSFSMVTLWLVEALARAGQFEPAQLSKAVTILEDFLGYTNHVGLLSEEISKGGEALGNMAQAFSLVLHISLDGMKADDAFAKLCPNINVTTYCASPPSTGTCCGICPNSGISGLGGHISLLFSTLASPIAMAPQAAPTSLISSLIQANAYALTTLGYLLSDASGLGELLSIFCFLLALTTTLAQTSSTPPTL</sequence>
<evidence type="ECO:0000256" key="1">
    <source>
        <dbReference type="SAM" id="MobiDB-lite"/>
    </source>
</evidence>
<evidence type="ECO:0000313" key="5">
    <source>
        <dbReference type="Proteomes" id="UP000321518"/>
    </source>
</evidence>
<dbReference type="InterPro" id="IPR008928">
    <property type="entry name" value="6-hairpin_glycosidase_sf"/>
</dbReference>
<proteinExistence type="predicted"/>
<evidence type="ECO:0000259" key="2">
    <source>
        <dbReference type="Pfam" id="PF00723"/>
    </source>
</evidence>
<gene>
    <name evidence="4" type="ORF">Rt10032_c03g1531</name>
</gene>
<organism evidence="4 5">
    <name type="scientific">Rhodotorula toruloides</name>
    <name type="common">Yeast</name>
    <name type="synonym">Rhodosporidium toruloides</name>
    <dbReference type="NCBI Taxonomy" id="5286"/>
    <lineage>
        <taxon>Eukaryota</taxon>
        <taxon>Fungi</taxon>
        <taxon>Dikarya</taxon>
        <taxon>Basidiomycota</taxon>
        <taxon>Pucciniomycotina</taxon>
        <taxon>Microbotryomycetes</taxon>
        <taxon>Sporidiobolales</taxon>
        <taxon>Sporidiobolaceae</taxon>
        <taxon>Rhodotorula</taxon>
    </lineage>
</organism>
<dbReference type="Gene3D" id="1.50.10.10">
    <property type="match status" value="1"/>
</dbReference>
<dbReference type="Pfam" id="PF00723">
    <property type="entry name" value="Glyco_hydro_15"/>
    <property type="match status" value="1"/>
</dbReference>
<feature type="compositionally biased region" description="Polar residues" evidence="1">
    <location>
        <begin position="233"/>
        <end position="242"/>
    </location>
</feature>
<feature type="region of interest" description="Disordered" evidence="1">
    <location>
        <begin position="222"/>
        <end position="260"/>
    </location>
</feature>
<dbReference type="EMBL" id="BJWK01000003">
    <property type="protein sequence ID" value="GEM07514.1"/>
    <property type="molecule type" value="Genomic_DNA"/>
</dbReference>
<feature type="domain" description="Trehalase-like N-terminal" evidence="3">
    <location>
        <begin position="23"/>
        <end position="151"/>
    </location>
</feature>
<dbReference type="GO" id="GO:0005975">
    <property type="term" value="P:carbohydrate metabolic process"/>
    <property type="evidence" value="ECO:0007669"/>
    <property type="project" value="InterPro"/>
</dbReference>
<accession>A0A511KDN3</accession>
<protein>
    <submittedName>
        <fullName evidence="4">Glycoside hydrolase family 15 protein</fullName>
    </submittedName>
</protein>
<keyword evidence="4" id="KW-0378">Hydrolase</keyword>
<dbReference type="InterPro" id="IPR045582">
    <property type="entry name" value="Trehalase-like_N"/>
</dbReference>
<dbReference type="SUPFAM" id="SSF48208">
    <property type="entry name" value="Six-hairpin glycosidases"/>
    <property type="match status" value="1"/>
</dbReference>
<dbReference type="Proteomes" id="UP000321518">
    <property type="component" value="Unassembled WGS sequence"/>
</dbReference>
<dbReference type="PANTHER" id="PTHR31616:SF0">
    <property type="entry name" value="GLUCAN 1,4-ALPHA-GLUCOSIDASE"/>
    <property type="match status" value="1"/>
</dbReference>
<name>A0A511KDN3_RHOTO</name>
<reference evidence="4 5" key="1">
    <citation type="submission" date="2019-07" db="EMBL/GenBank/DDBJ databases">
        <title>Rhodotorula toruloides NBRC10032 genome sequencing.</title>
        <authorList>
            <person name="Shida Y."/>
            <person name="Takaku H."/>
            <person name="Ogasawara W."/>
            <person name="Mori K."/>
        </authorList>
    </citation>
    <scope>NUCLEOTIDE SEQUENCE [LARGE SCALE GENOMIC DNA]</scope>
    <source>
        <strain evidence="4 5">NBRC10032</strain>
    </source>
</reference>